<comment type="caution">
    <text evidence="1">The sequence shown here is derived from an EMBL/GenBank/DDBJ whole genome shotgun (WGS) entry which is preliminary data.</text>
</comment>
<evidence type="ECO:0000313" key="1">
    <source>
        <dbReference type="EMBL" id="MBC3888186.1"/>
    </source>
</evidence>
<name>A0A923KXD0_9FIRM</name>
<dbReference type="EMBL" id="WJBD01000007">
    <property type="protein sequence ID" value="MBC3888186.1"/>
    <property type="molecule type" value="Genomic_DNA"/>
</dbReference>
<dbReference type="GO" id="GO:0043571">
    <property type="term" value="P:maintenance of CRISPR repeat elements"/>
    <property type="evidence" value="ECO:0007669"/>
    <property type="project" value="InterPro"/>
</dbReference>
<dbReference type="AlphaFoldDB" id="A0A923KXD0"/>
<protein>
    <submittedName>
        <fullName evidence="1">Type I-C CRISPR-associated protein Cas7/Csd2</fullName>
    </submittedName>
</protein>
<reference evidence="1" key="2">
    <citation type="submission" date="2020-10" db="EMBL/GenBank/DDBJ databases">
        <title>Comparative genomics of the Acetobacterium genus.</title>
        <authorList>
            <person name="Marshall C."/>
            <person name="May H."/>
            <person name="Norman S."/>
        </authorList>
    </citation>
    <scope>NUCLEOTIDE SEQUENCE</scope>
    <source>
        <strain evidence="1">DER-2019</strain>
    </source>
</reference>
<dbReference type="Pfam" id="PF05107">
    <property type="entry name" value="Cas_Cas7"/>
    <property type="match status" value="1"/>
</dbReference>
<dbReference type="Proteomes" id="UP000616595">
    <property type="component" value="Unassembled WGS sequence"/>
</dbReference>
<sequence>MKFENAIKNRYEFVVLFDVENGNPNGDPDAGNMPRVDAETGHGLVTDVCIKRKIRNYIELVKNDTPGYKIFIKEILNDKLENAYVEKGLTKEKKGDKDKIAIAQGFMCENYFDVRTFGAVMSTGDYPCGVVRGPVQINFAKSIDPIATQEITITRMAITNQKDASKGTTEMGKKSFVPYGLYKAEGFVSAALAQNVTGFTNIDIELLWEAIINMFENDHSAARGKMVVRKLIVFKHESFLGNAPSHTLLERVQVKRINQDIPTRKYTDYEVKIDKSNMPNGVTVDEKI</sequence>
<reference evidence="1" key="1">
    <citation type="submission" date="2019-10" db="EMBL/GenBank/DDBJ databases">
        <authorList>
            <person name="Ross D.E."/>
            <person name="Gulliver D."/>
        </authorList>
    </citation>
    <scope>NUCLEOTIDE SEQUENCE</scope>
    <source>
        <strain evidence="1">DER-2019</strain>
    </source>
</reference>
<dbReference type="OrthoDB" id="9776792at2"/>
<evidence type="ECO:0000313" key="2">
    <source>
        <dbReference type="Proteomes" id="UP000616595"/>
    </source>
</evidence>
<proteinExistence type="predicted"/>
<dbReference type="InterPro" id="IPR006482">
    <property type="entry name" value="Cas7_Csh2/Csh2"/>
</dbReference>
<dbReference type="NCBIfam" id="TIGR01595">
    <property type="entry name" value="cas_CT1132"/>
    <property type="match status" value="1"/>
</dbReference>
<keyword evidence="2" id="KW-1185">Reference proteome</keyword>
<organism evidence="1 2">
    <name type="scientific">Acetobacterium paludosum</name>
    <dbReference type="NCBI Taxonomy" id="52693"/>
    <lineage>
        <taxon>Bacteria</taxon>
        <taxon>Bacillati</taxon>
        <taxon>Bacillota</taxon>
        <taxon>Clostridia</taxon>
        <taxon>Eubacteriales</taxon>
        <taxon>Eubacteriaceae</taxon>
        <taxon>Acetobacterium</taxon>
    </lineage>
</organism>
<gene>
    <name evidence="1" type="primary">cas7c</name>
    <name evidence="1" type="ORF">GH810_07680</name>
</gene>
<accession>A0A923KXD0</accession>
<dbReference type="NCBIfam" id="TIGR02589">
    <property type="entry name" value="cas_Csd2"/>
    <property type="match status" value="1"/>
</dbReference>
<dbReference type="InterPro" id="IPR013418">
    <property type="entry name" value="CRISPR-assoc_prot_Cas7/Csd2"/>
</dbReference>